<name>A0A177KIW2_9BACI</name>
<organism evidence="2 3">
    <name type="scientific">Domibacillus aminovorans</name>
    <dbReference type="NCBI Taxonomy" id="29332"/>
    <lineage>
        <taxon>Bacteria</taxon>
        <taxon>Bacillati</taxon>
        <taxon>Bacillota</taxon>
        <taxon>Bacilli</taxon>
        <taxon>Bacillales</taxon>
        <taxon>Bacillaceae</taxon>
        <taxon>Domibacillus</taxon>
    </lineage>
</organism>
<proteinExistence type="predicted"/>
<dbReference type="AlphaFoldDB" id="A0A177KIW2"/>
<evidence type="ECO:0000313" key="3">
    <source>
        <dbReference type="Proteomes" id="UP000077271"/>
    </source>
</evidence>
<dbReference type="PANTHER" id="PTHR43236">
    <property type="entry name" value="ANTITOXIN HIGA1"/>
    <property type="match status" value="1"/>
</dbReference>
<dbReference type="PANTHER" id="PTHR43236:SF1">
    <property type="entry name" value="BLL7220 PROTEIN"/>
    <property type="match status" value="1"/>
</dbReference>
<comment type="caution">
    <text evidence="2">The sequence shown here is derived from an EMBL/GenBank/DDBJ whole genome shotgun (WGS) entry which is preliminary data.</text>
</comment>
<sequence length="145" mass="17063">MKNVITKLNKKHHTTNPFELASTLNIDVIPWDLHEEIKGFYRYDKRNKYIFYNNNLNDEMQRFVCAHELGHAILHPRSNTPFLRANTFFSIDKIEVEANTFAVELLLPNEKLLEYSNTNLSIYEISEIYGVPRELAALKTLRINH</sequence>
<evidence type="ECO:0000313" key="2">
    <source>
        <dbReference type="EMBL" id="OAH53309.1"/>
    </source>
</evidence>
<evidence type="ECO:0000259" key="1">
    <source>
        <dbReference type="Pfam" id="PF06114"/>
    </source>
</evidence>
<feature type="domain" description="IrrE N-terminal-like" evidence="1">
    <location>
        <begin position="22"/>
        <end position="138"/>
    </location>
</feature>
<reference evidence="2 3" key="1">
    <citation type="submission" date="2016-01" db="EMBL/GenBank/DDBJ databases">
        <title>Investigation of taxonomic status of Bacillus aminovorans.</title>
        <authorList>
            <person name="Verma A."/>
            <person name="Pal Y."/>
            <person name="Krishnamurthi S."/>
        </authorList>
    </citation>
    <scope>NUCLEOTIDE SEQUENCE [LARGE SCALE GENOMIC DNA]</scope>
    <source>
        <strain evidence="2 3">DSM 4337</strain>
    </source>
</reference>
<dbReference type="Proteomes" id="UP000077271">
    <property type="component" value="Unassembled WGS sequence"/>
</dbReference>
<dbReference type="EMBL" id="LQWZ01000036">
    <property type="protein sequence ID" value="OAH53309.1"/>
    <property type="molecule type" value="Genomic_DNA"/>
</dbReference>
<dbReference type="InterPro" id="IPR010359">
    <property type="entry name" value="IrrE_HExxH"/>
</dbReference>
<dbReference type="InterPro" id="IPR052345">
    <property type="entry name" value="Rad_response_metalloprotease"/>
</dbReference>
<accession>A0A177KIW2</accession>
<dbReference type="Gene3D" id="1.10.10.2910">
    <property type="match status" value="1"/>
</dbReference>
<gene>
    <name evidence="2" type="ORF">AWH48_12260</name>
</gene>
<protein>
    <recommendedName>
        <fullName evidence="1">IrrE N-terminal-like domain-containing protein</fullName>
    </recommendedName>
</protein>
<dbReference type="Pfam" id="PF06114">
    <property type="entry name" value="Peptidase_M78"/>
    <property type="match status" value="1"/>
</dbReference>